<protein>
    <submittedName>
        <fullName evidence="2">Uncharacterized protein</fullName>
    </submittedName>
</protein>
<keyword evidence="1" id="KW-0472">Membrane</keyword>
<keyword evidence="3" id="KW-1185">Reference proteome</keyword>
<dbReference type="AlphaFoldDB" id="A0A9R1D7T5"/>
<name>A0A9R1D7T5_9EURY</name>
<dbReference type="RefSeq" id="WP_256030577.1">
    <property type="nucleotide sequence ID" value="NZ_JAHLKM010000028.1"/>
</dbReference>
<accession>A0A9R1D7T5</accession>
<keyword evidence="1" id="KW-0812">Transmembrane</keyword>
<evidence type="ECO:0000256" key="1">
    <source>
        <dbReference type="SAM" id="Phobius"/>
    </source>
</evidence>
<proteinExistence type="predicted"/>
<gene>
    <name evidence="2" type="ORF">KM295_13785</name>
</gene>
<feature type="transmembrane region" description="Helical" evidence="1">
    <location>
        <begin position="36"/>
        <end position="58"/>
    </location>
</feature>
<dbReference type="Pfam" id="PF25927">
    <property type="entry name" value="DUF7972"/>
    <property type="match status" value="1"/>
</dbReference>
<reference evidence="2" key="1">
    <citation type="journal article" date="2023" name="Front. Microbiol.">
        <title>Genomic-based phylogenetic and metabolic analyses of the genus Natronomonas, and description of Natronomonas aquatica sp. nov.</title>
        <authorList>
            <person name="Garcia-Roldan A."/>
            <person name="Duran-Viseras A."/>
            <person name="de la Haba R.R."/>
            <person name="Corral P."/>
            <person name="Sanchez-Porro C."/>
            <person name="Ventosa A."/>
        </authorList>
    </citation>
    <scope>NUCLEOTIDE SEQUENCE</scope>
    <source>
        <strain evidence="2">F2-12</strain>
    </source>
</reference>
<dbReference type="Proteomes" id="UP001139494">
    <property type="component" value="Unassembled WGS sequence"/>
</dbReference>
<dbReference type="EMBL" id="JAHLKM010000028">
    <property type="protein sequence ID" value="MCQ4334525.1"/>
    <property type="molecule type" value="Genomic_DNA"/>
</dbReference>
<comment type="caution">
    <text evidence="2">The sequence shown here is derived from an EMBL/GenBank/DDBJ whole genome shotgun (WGS) entry which is preliminary data.</text>
</comment>
<evidence type="ECO:0000313" key="3">
    <source>
        <dbReference type="Proteomes" id="UP001139494"/>
    </source>
</evidence>
<dbReference type="InterPro" id="IPR058278">
    <property type="entry name" value="DUF7972"/>
</dbReference>
<sequence>MSDDESANRMRERSALNTFVLYPLLDTDRRYMTTGIVGLIIVALVGVSLVGPAGVALLDSDSVDTAFDVLPVATVTERAHSIGPFTLRETDREIDRYAR</sequence>
<organism evidence="2 3">
    <name type="scientific">Natronomonas aquatica</name>
    <dbReference type="NCBI Taxonomy" id="2841590"/>
    <lineage>
        <taxon>Archaea</taxon>
        <taxon>Methanobacteriati</taxon>
        <taxon>Methanobacteriota</taxon>
        <taxon>Stenosarchaea group</taxon>
        <taxon>Halobacteria</taxon>
        <taxon>Halobacteriales</taxon>
        <taxon>Natronomonadaceae</taxon>
        <taxon>Natronomonas</taxon>
    </lineage>
</organism>
<evidence type="ECO:0000313" key="2">
    <source>
        <dbReference type="EMBL" id="MCQ4334525.1"/>
    </source>
</evidence>
<keyword evidence="1" id="KW-1133">Transmembrane helix</keyword>